<dbReference type="Proteomes" id="UP000297713">
    <property type="component" value="Unassembled WGS sequence"/>
</dbReference>
<feature type="transmembrane region" description="Helical" evidence="1">
    <location>
        <begin position="117"/>
        <end position="135"/>
    </location>
</feature>
<organism evidence="2 3">
    <name type="scientific">Methylacidiphilum caldifontis</name>
    <dbReference type="NCBI Taxonomy" id="2795386"/>
    <lineage>
        <taxon>Bacteria</taxon>
        <taxon>Pseudomonadati</taxon>
        <taxon>Verrucomicrobiota</taxon>
        <taxon>Methylacidiphilae</taxon>
        <taxon>Methylacidiphilales</taxon>
        <taxon>Methylacidiphilaceae</taxon>
        <taxon>Methylacidiphilum (ex Ratnadevi et al. 2023)</taxon>
    </lineage>
</organism>
<proteinExistence type="predicted"/>
<reference evidence="2 3" key="1">
    <citation type="submission" date="2016-05" db="EMBL/GenBank/DDBJ databases">
        <title>Diversity and Homogeneity among Thermoacidophilic Verrucomicrobia Methanotrophs Linked with Geographical Origin.</title>
        <authorList>
            <person name="Erikstad H.-A."/>
            <person name="Smestad N.B."/>
            <person name="Ceballos R.M."/>
            <person name="Birkeland N.-K."/>
        </authorList>
    </citation>
    <scope>NUCLEOTIDE SEQUENCE [LARGE SCALE GENOMIC DNA]</scope>
    <source>
        <strain evidence="2 3">Phi</strain>
    </source>
</reference>
<accession>A0A4Y8PGT3</accession>
<feature type="transmembrane region" description="Helical" evidence="1">
    <location>
        <begin position="12"/>
        <end position="30"/>
    </location>
</feature>
<evidence type="ECO:0000313" key="3">
    <source>
        <dbReference type="Proteomes" id="UP000297713"/>
    </source>
</evidence>
<keyword evidence="3" id="KW-1185">Reference proteome</keyword>
<name>A0A4Y8PGT3_9BACT</name>
<keyword evidence="1" id="KW-0812">Transmembrane</keyword>
<dbReference type="EMBL" id="LXQC01000057">
    <property type="protein sequence ID" value="TFE71797.1"/>
    <property type="molecule type" value="Genomic_DNA"/>
</dbReference>
<evidence type="ECO:0000256" key="1">
    <source>
        <dbReference type="SAM" id="Phobius"/>
    </source>
</evidence>
<keyword evidence="1" id="KW-1133">Transmembrane helix</keyword>
<gene>
    <name evidence="2" type="ORF">A7Q10_04195</name>
</gene>
<evidence type="ECO:0000313" key="2">
    <source>
        <dbReference type="EMBL" id="TFE71797.1"/>
    </source>
</evidence>
<keyword evidence="1" id="KW-0472">Membrane</keyword>
<sequence length="197" mass="22025">MFRVFILQPSKHIYLLFIFLLLPCFFFFNLNQRAVAAPLKEKMGSLAEKETTKSTEPDRMLLKVQRLRSKAIQKKGICPSNLWVYGKFEAQDSPKDGLIVCLIAGDRTKKIVGSSGMAVGAGIIFWPLIAVPAFFSSQHLDHVIFINHTQCPPIKKNSLLYISPSSPAKVLVNMKTDAGYHLMELELVSPPAVMSMD</sequence>
<protein>
    <submittedName>
        <fullName evidence="2">Uncharacterized protein</fullName>
    </submittedName>
</protein>
<comment type="caution">
    <text evidence="2">The sequence shown here is derived from an EMBL/GenBank/DDBJ whole genome shotgun (WGS) entry which is preliminary data.</text>
</comment>
<dbReference type="AlphaFoldDB" id="A0A4Y8PGT3"/>